<evidence type="ECO:0000313" key="2">
    <source>
        <dbReference type="EMBL" id="KAA3461890.1"/>
    </source>
</evidence>
<comment type="caution">
    <text evidence="2">The sequence shown here is derived from an EMBL/GenBank/DDBJ whole genome shotgun (WGS) entry which is preliminary data.</text>
</comment>
<gene>
    <name evidence="2" type="ORF">EPI10_028426</name>
</gene>
<organism evidence="2 3">
    <name type="scientific">Gossypium australe</name>
    <dbReference type="NCBI Taxonomy" id="47621"/>
    <lineage>
        <taxon>Eukaryota</taxon>
        <taxon>Viridiplantae</taxon>
        <taxon>Streptophyta</taxon>
        <taxon>Embryophyta</taxon>
        <taxon>Tracheophyta</taxon>
        <taxon>Spermatophyta</taxon>
        <taxon>Magnoliopsida</taxon>
        <taxon>eudicotyledons</taxon>
        <taxon>Gunneridae</taxon>
        <taxon>Pentapetalae</taxon>
        <taxon>rosids</taxon>
        <taxon>malvids</taxon>
        <taxon>Malvales</taxon>
        <taxon>Malvaceae</taxon>
        <taxon>Malvoideae</taxon>
        <taxon>Gossypium</taxon>
    </lineage>
</organism>
<keyword evidence="3" id="KW-1185">Reference proteome</keyword>
<feature type="transmembrane region" description="Helical" evidence="1">
    <location>
        <begin position="43"/>
        <end position="64"/>
    </location>
</feature>
<evidence type="ECO:0000313" key="3">
    <source>
        <dbReference type="Proteomes" id="UP000325315"/>
    </source>
</evidence>
<keyword evidence="1" id="KW-0812">Transmembrane</keyword>
<dbReference type="InterPro" id="IPR023391">
    <property type="entry name" value="Prot_translocase_SecE_dom_sf"/>
</dbReference>
<reference evidence="3" key="1">
    <citation type="journal article" date="2019" name="Plant Biotechnol. J.">
        <title>Genome sequencing of the Australian wild diploid species Gossypium australe highlights disease resistance and delayed gland morphogenesis.</title>
        <authorList>
            <person name="Cai Y."/>
            <person name="Cai X."/>
            <person name="Wang Q."/>
            <person name="Wang P."/>
            <person name="Zhang Y."/>
            <person name="Cai C."/>
            <person name="Xu Y."/>
            <person name="Wang K."/>
            <person name="Zhou Z."/>
            <person name="Wang C."/>
            <person name="Geng S."/>
            <person name="Li B."/>
            <person name="Dong Q."/>
            <person name="Hou Y."/>
            <person name="Wang H."/>
            <person name="Ai P."/>
            <person name="Liu Z."/>
            <person name="Yi F."/>
            <person name="Sun M."/>
            <person name="An G."/>
            <person name="Cheng J."/>
            <person name="Zhang Y."/>
            <person name="Shi Q."/>
            <person name="Xie Y."/>
            <person name="Shi X."/>
            <person name="Chang Y."/>
            <person name="Huang F."/>
            <person name="Chen Y."/>
            <person name="Hong S."/>
            <person name="Mi L."/>
            <person name="Sun Q."/>
            <person name="Zhang L."/>
            <person name="Zhou B."/>
            <person name="Peng R."/>
            <person name="Zhang X."/>
            <person name="Liu F."/>
        </authorList>
    </citation>
    <scope>NUCLEOTIDE SEQUENCE [LARGE SCALE GENOMIC DNA]</scope>
    <source>
        <strain evidence="3">cv. PA1801</strain>
    </source>
</reference>
<dbReference type="AlphaFoldDB" id="A0A5B6UUW3"/>
<dbReference type="EMBL" id="SMMG02000009">
    <property type="protein sequence ID" value="KAA3461890.1"/>
    <property type="molecule type" value="Genomic_DNA"/>
</dbReference>
<dbReference type="Gene3D" id="1.20.5.820">
    <property type="entry name" value="Preprotein translocase SecE subunit"/>
    <property type="match status" value="1"/>
</dbReference>
<dbReference type="Proteomes" id="UP000325315">
    <property type="component" value="Unassembled WGS sequence"/>
</dbReference>
<dbReference type="OrthoDB" id="504453at2759"/>
<keyword evidence="1" id="KW-0472">Membrane</keyword>
<dbReference type="PANTHER" id="PTHR12309">
    <property type="entry name" value="SEC61 GAMMA SUBUNIT"/>
    <property type="match status" value="1"/>
</dbReference>
<protein>
    <submittedName>
        <fullName evidence="2">Protein transport protein Sec61 subunit gamma-1-like</fullName>
    </submittedName>
</protein>
<proteinExistence type="predicted"/>
<keyword evidence="1" id="KW-1133">Transmembrane helix</keyword>
<accession>A0A5B6UUW3</accession>
<sequence>MDALDNVISPLRDFTKDSVCLFKRCHKPDCKGIPSISSSYFEFTKVALCIVINIALMGFIELFVKLIFISIKNIIVGST</sequence>
<name>A0A5B6UUW3_9ROSI</name>
<evidence type="ECO:0000256" key="1">
    <source>
        <dbReference type="SAM" id="Phobius"/>
    </source>
</evidence>